<dbReference type="GO" id="GO:0005737">
    <property type="term" value="C:cytoplasm"/>
    <property type="evidence" value="ECO:0007669"/>
    <property type="project" value="TreeGrafter"/>
</dbReference>
<keyword evidence="3" id="KW-0175">Coiled coil</keyword>
<evidence type="ECO:0000256" key="2">
    <source>
        <dbReference type="ARBA" id="ARBA00023186"/>
    </source>
</evidence>
<dbReference type="GO" id="GO:1990115">
    <property type="term" value="P:RNA polymerase III assembly"/>
    <property type="evidence" value="ECO:0007669"/>
    <property type="project" value="TreeGrafter"/>
</dbReference>
<dbReference type="AlphaFoldDB" id="A0A8H6CD09"/>
<sequence length="191" mass="20366">MAPSGGPSAPPKNLHFRTPSAPPSPPPPFSNNMASTTQSQPQTIDLSSLPTAQLNNVKNQLTQELQHLTTSFSQLKAAQGKFRDCGVSVRDGLGRDEGTPILVPLTPSLYVPGKLASTDAVLVDIGTGFYVEKTPPAAREFYSRKVEELGRNLQDLERIVQGKQGNLGVVEDVLRQKVISESSNSGDDGGT</sequence>
<name>A0A8H6CD09_9LECA</name>
<evidence type="ECO:0000313" key="6">
    <source>
        <dbReference type="Proteomes" id="UP000593566"/>
    </source>
</evidence>
<feature type="compositionally biased region" description="Polar residues" evidence="4">
    <location>
        <begin position="31"/>
        <end position="45"/>
    </location>
</feature>
<feature type="coiled-coil region" evidence="3">
    <location>
        <begin position="139"/>
        <end position="166"/>
    </location>
</feature>
<dbReference type="EMBL" id="JACCJB010000015">
    <property type="protein sequence ID" value="KAF6221078.1"/>
    <property type="molecule type" value="Genomic_DNA"/>
</dbReference>
<dbReference type="RefSeq" id="XP_037150513.1">
    <property type="nucleotide sequence ID" value="XM_037293684.1"/>
</dbReference>
<protein>
    <recommendedName>
        <fullName evidence="7">Prefoldin subunit 5</fullName>
    </recommendedName>
</protein>
<dbReference type="GO" id="GO:0051082">
    <property type="term" value="F:unfolded protein binding"/>
    <property type="evidence" value="ECO:0007669"/>
    <property type="project" value="InterPro"/>
</dbReference>
<evidence type="ECO:0000256" key="4">
    <source>
        <dbReference type="SAM" id="MobiDB-lite"/>
    </source>
</evidence>
<dbReference type="GO" id="GO:0006457">
    <property type="term" value="P:protein folding"/>
    <property type="evidence" value="ECO:0007669"/>
    <property type="project" value="InterPro"/>
</dbReference>
<dbReference type="Pfam" id="PF02996">
    <property type="entry name" value="Prefoldin"/>
    <property type="match status" value="1"/>
</dbReference>
<dbReference type="GO" id="GO:1990113">
    <property type="term" value="P:RNA polymerase I assembly"/>
    <property type="evidence" value="ECO:0007669"/>
    <property type="project" value="TreeGrafter"/>
</dbReference>
<evidence type="ECO:0000256" key="3">
    <source>
        <dbReference type="SAM" id="Coils"/>
    </source>
</evidence>
<dbReference type="PANTHER" id="PTHR12674:SF2">
    <property type="entry name" value="PREFOLDIN SUBUNIT 5"/>
    <property type="match status" value="1"/>
</dbReference>
<keyword evidence="2" id="KW-0143">Chaperone</keyword>
<comment type="caution">
    <text evidence="5">The sequence shown here is derived from an EMBL/GenBank/DDBJ whole genome shotgun (WGS) entry which is preliminary data.</text>
</comment>
<reference evidence="5 6" key="1">
    <citation type="journal article" date="2020" name="Genomics">
        <title>Complete, high-quality genomes from long-read metagenomic sequencing of two wolf lichen thalli reveals enigmatic genome architecture.</title>
        <authorList>
            <person name="McKenzie S.K."/>
            <person name="Walston R.F."/>
            <person name="Allen J.L."/>
        </authorList>
    </citation>
    <scope>NUCLEOTIDE SEQUENCE [LARGE SCALE GENOMIC DNA]</scope>
    <source>
        <strain evidence="5">WasteWater1</strain>
    </source>
</reference>
<feature type="compositionally biased region" description="Pro residues" evidence="4">
    <location>
        <begin position="20"/>
        <end position="29"/>
    </location>
</feature>
<dbReference type="GO" id="GO:1990114">
    <property type="term" value="P:RNA polymerase II core complex assembly"/>
    <property type="evidence" value="ECO:0007669"/>
    <property type="project" value="TreeGrafter"/>
</dbReference>
<dbReference type="GO" id="GO:0016272">
    <property type="term" value="C:prefoldin complex"/>
    <property type="evidence" value="ECO:0007669"/>
    <property type="project" value="InterPro"/>
</dbReference>
<evidence type="ECO:0008006" key="7">
    <source>
        <dbReference type="Google" id="ProtNLM"/>
    </source>
</evidence>
<dbReference type="CDD" id="cd23157">
    <property type="entry name" value="Prefoldin_5"/>
    <property type="match status" value="1"/>
</dbReference>
<evidence type="ECO:0000256" key="1">
    <source>
        <dbReference type="ARBA" id="ARBA00010048"/>
    </source>
</evidence>
<dbReference type="Gene3D" id="1.10.287.370">
    <property type="match status" value="1"/>
</dbReference>
<dbReference type="SUPFAM" id="SSF46579">
    <property type="entry name" value="Prefoldin"/>
    <property type="match status" value="1"/>
</dbReference>
<organism evidence="5 6">
    <name type="scientific">Letharia lupina</name>
    <dbReference type="NCBI Taxonomy" id="560253"/>
    <lineage>
        <taxon>Eukaryota</taxon>
        <taxon>Fungi</taxon>
        <taxon>Dikarya</taxon>
        <taxon>Ascomycota</taxon>
        <taxon>Pezizomycotina</taxon>
        <taxon>Lecanoromycetes</taxon>
        <taxon>OSLEUM clade</taxon>
        <taxon>Lecanoromycetidae</taxon>
        <taxon>Lecanorales</taxon>
        <taxon>Lecanorineae</taxon>
        <taxon>Parmeliaceae</taxon>
        <taxon>Letharia</taxon>
    </lineage>
</organism>
<dbReference type="InterPro" id="IPR009053">
    <property type="entry name" value="Prefoldin"/>
</dbReference>
<gene>
    <name evidence="5" type="ORF">HO133_002759</name>
</gene>
<proteinExistence type="inferred from homology"/>
<accession>A0A8H6CD09</accession>
<comment type="similarity">
    <text evidence="1">Belongs to the prefoldin subunit alpha family.</text>
</comment>
<dbReference type="InterPro" id="IPR004127">
    <property type="entry name" value="Prefoldin_subunit_alpha"/>
</dbReference>
<evidence type="ECO:0000313" key="5">
    <source>
        <dbReference type="EMBL" id="KAF6221078.1"/>
    </source>
</evidence>
<dbReference type="PANTHER" id="PTHR12674">
    <property type="entry name" value="PREFOLDIN SUBUNIT 5"/>
    <property type="match status" value="1"/>
</dbReference>
<dbReference type="NCBIfam" id="TIGR00293">
    <property type="entry name" value="prefoldin subunit alpha"/>
    <property type="match status" value="1"/>
</dbReference>
<dbReference type="Proteomes" id="UP000593566">
    <property type="component" value="Unassembled WGS sequence"/>
</dbReference>
<dbReference type="FunFam" id="1.10.287.370:FF:000004">
    <property type="entry name" value="Probable prefoldin subunit 5"/>
    <property type="match status" value="1"/>
</dbReference>
<dbReference type="InterPro" id="IPR011599">
    <property type="entry name" value="PFD_alpha_archaea"/>
</dbReference>
<keyword evidence="6" id="KW-1185">Reference proteome</keyword>
<dbReference type="GeneID" id="59331171"/>
<feature type="region of interest" description="Disordered" evidence="4">
    <location>
        <begin position="1"/>
        <end position="45"/>
    </location>
</feature>